<proteinExistence type="predicted"/>
<feature type="signal peptide" evidence="1">
    <location>
        <begin position="1"/>
        <end position="19"/>
    </location>
</feature>
<reference evidence="2 3" key="1">
    <citation type="submission" date="2019-07" db="EMBL/GenBank/DDBJ databases">
        <title>Flavobacterium sp. nov., isolated from glacier ice.</title>
        <authorList>
            <person name="Liu Q."/>
            <person name="Xin Y.-H."/>
        </authorList>
    </citation>
    <scope>NUCLEOTIDE SEQUENCE [LARGE SCALE GENOMIC DNA]</scope>
    <source>
        <strain evidence="2 3">ZT4R6</strain>
    </source>
</reference>
<organism evidence="2 3">
    <name type="scientific">Flavobacterium zepuense</name>
    <dbReference type="NCBI Taxonomy" id="2593302"/>
    <lineage>
        <taxon>Bacteria</taxon>
        <taxon>Pseudomonadati</taxon>
        <taxon>Bacteroidota</taxon>
        <taxon>Flavobacteriia</taxon>
        <taxon>Flavobacteriales</taxon>
        <taxon>Flavobacteriaceae</taxon>
        <taxon>Flavobacterium</taxon>
    </lineage>
</organism>
<dbReference type="Pfam" id="PF14391">
    <property type="entry name" value="DUF4421"/>
    <property type="match status" value="1"/>
</dbReference>
<dbReference type="Proteomes" id="UP000320643">
    <property type="component" value="Unassembled WGS sequence"/>
</dbReference>
<dbReference type="InterPro" id="IPR025535">
    <property type="entry name" value="DUF4421"/>
</dbReference>
<keyword evidence="1" id="KW-0732">Signal</keyword>
<keyword evidence="3" id="KW-1185">Reference proteome</keyword>
<accession>A0A552UWP4</accession>
<comment type="caution">
    <text evidence="2">The sequence shown here is derived from an EMBL/GenBank/DDBJ whole genome shotgun (WGS) entry which is preliminary data.</text>
</comment>
<gene>
    <name evidence="2" type="ORF">FMM05_17260</name>
</gene>
<dbReference type="AlphaFoldDB" id="A0A552UWP4"/>
<dbReference type="EMBL" id="VJVZ01000012">
    <property type="protein sequence ID" value="TRW22627.1"/>
    <property type="molecule type" value="Genomic_DNA"/>
</dbReference>
<evidence type="ECO:0000313" key="3">
    <source>
        <dbReference type="Proteomes" id="UP000320643"/>
    </source>
</evidence>
<name>A0A552UWP4_9FLAO</name>
<dbReference type="OrthoDB" id="669053at2"/>
<protein>
    <submittedName>
        <fullName evidence="2">DUF4421 domain-containing protein</fullName>
    </submittedName>
</protein>
<dbReference type="RefSeq" id="WP_143374670.1">
    <property type="nucleotide sequence ID" value="NZ_VJVZ01000012.1"/>
</dbReference>
<feature type="chain" id="PRO_5022055523" evidence="1">
    <location>
        <begin position="20"/>
        <end position="317"/>
    </location>
</feature>
<evidence type="ECO:0000256" key="1">
    <source>
        <dbReference type="SAM" id="SignalP"/>
    </source>
</evidence>
<evidence type="ECO:0000313" key="2">
    <source>
        <dbReference type="EMBL" id="TRW22627.1"/>
    </source>
</evidence>
<sequence>MGIKRFTIAAVLASGACMAQPDSTAVAYYKKFDNNLAVQLFTLNTSNTFTLSYDQDQTTVNVIPNAKTTLGVAVQYDIIAFSVGFAPKFFKENKANTDKDSKMTSFSFNFFPGQWMQRLDIYYQKGITLEDADSGYGLYLPNLKTLKVGGSTAYFLNKNFSFSATEFQNAKQLKSAGSLAPTLLYYYTELNGKKQEGFGSTATYIDVAVAPAYYYNWVIAKNFMLSGGGLIGAGFSSVKDDTTNSSFLLTGSINLAAGYTGERFFCGINSRALFFNHNAGDNVTMNDVIGYGTLFAGYRFDPPGFLERGRKKIEEKL</sequence>
<dbReference type="PROSITE" id="PS51257">
    <property type="entry name" value="PROKAR_LIPOPROTEIN"/>
    <property type="match status" value="1"/>
</dbReference>